<keyword evidence="1" id="KW-0472">Membrane</keyword>
<name>A0ABU0MWD0_9FIRM</name>
<evidence type="ECO:0000313" key="3">
    <source>
        <dbReference type="Proteomes" id="UP001232584"/>
    </source>
</evidence>
<keyword evidence="1" id="KW-0812">Transmembrane</keyword>
<proteinExistence type="predicted"/>
<gene>
    <name evidence="2" type="ORF">QOZ92_000318</name>
</gene>
<keyword evidence="2" id="KW-0966">Cell projection</keyword>
<keyword evidence="2" id="KW-0969">Cilium</keyword>
<evidence type="ECO:0000256" key="1">
    <source>
        <dbReference type="SAM" id="Phobius"/>
    </source>
</evidence>
<keyword evidence="2" id="KW-0282">Flagellum</keyword>
<feature type="transmembrane region" description="Helical" evidence="1">
    <location>
        <begin position="7"/>
        <end position="26"/>
    </location>
</feature>
<dbReference type="Proteomes" id="UP001232584">
    <property type="component" value="Unassembled WGS sequence"/>
</dbReference>
<accession>A0ABU0MWD0</accession>
<reference evidence="2 3" key="1">
    <citation type="submission" date="2023-07" db="EMBL/GenBank/DDBJ databases">
        <title>Genomic Encyclopedia of Type Strains, Phase IV (KMG-IV): sequencing the most valuable type-strain genomes for metagenomic binning, comparative biology and taxonomic classification.</title>
        <authorList>
            <person name="Goeker M."/>
        </authorList>
    </citation>
    <scope>NUCLEOTIDE SEQUENCE [LARGE SCALE GENOMIC DNA]</scope>
    <source>
        <strain evidence="2 3">DSM 15049</strain>
    </source>
</reference>
<protein>
    <submittedName>
        <fullName evidence="2">Flagellar protein FliO/FliZ</fullName>
    </submittedName>
</protein>
<keyword evidence="1" id="KW-1133">Transmembrane helix</keyword>
<comment type="caution">
    <text evidence="2">The sequence shown here is derived from an EMBL/GenBank/DDBJ whole genome shotgun (WGS) entry which is preliminary data.</text>
</comment>
<sequence>MYDTLRYLVNLSAFIILMIGVIVIAYKMNGLNLQNVGMYRYAKILEKVGISKDTYLLVLKTGEDGCVLLVSSNNIEKIKDLTPDDIKDIENNRQNNNLLKSDKFKFSKLNFKKDVQNPINLIGKLKEKKDANIK</sequence>
<keyword evidence="3" id="KW-1185">Reference proteome</keyword>
<dbReference type="EMBL" id="JAUSWG010000001">
    <property type="protein sequence ID" value="MDQ0555208.1"/>
    <property type="molecule type" value="Genomic_DNA"/>
</dbReference>
<dbReference type="RefSeq" id="WP_307501980.1">
    <property type="nucleotide sequence ID" value="NZ_BAAACE010000026.1"/>
</dbReference>
<evidence type="ECO:0000313" key="2">
    <source>
        <dbReference type="EMBL" id="MDQ0555208.1"/>
    </source>
</evidence>
<organism evidence="2 3">
    <name type="scientific">Paraclostridium ghonii</name>
    <dbReference type="NCBI Taxonomy" id="29358"/>
    <lineage>
        <taxon>Bacteria</taxon>
        <taxon>Bacillati</taxon>
        <taxon>Bacillota</taxon>
        <taxon>Clostridia</taxon>
        <taxon>Peptostreptococcales</taxon>
        <taxon>Peptostreptococcaceae</taxon>
        <taxon>Paraclostridium</taxon>
    </lineage>
</organism>